<gene>
    <name evidence="2" type="ORF">NV381_36275</name>
</gene>
<protein>
    <recommendedName>
        <fullName evidence="1">HTH cro/C1-type domain-containing protein</fullName>
    </recommendedName>
</protein>
<dbReference type="RefSeq" id="WP_258218129.1">
    <property type="nucleotide sequence ID" value="NZ_JANQBD010000049.1"/>
</dbReference>
<dbReference type="PROSITE" id="PS50943">
    <property type="entry name" value="HTH_CROC1"/>
    <property type="match status" value="1"/>
</dbReference>
<evidence type="ECO:0000313" key="3">
    <source>
        <dbReference type="Proteomes" id="UP001300012"/>
    </source>
</evidence>
<name>A0ABT1YTX0_9BACL</name>
<comment type="caution">
    <text evidence="2">The sequence shown here is derived from an EMBL/GenBank/DDBJ whole genome shotgun (WGS) entry which is preliminary data.</text>
</comment>
<sequence length="79" mass="9106">MRLSKAIANPSLDTLLAIKKKFKCSIDDLVSDVENNLGYSLLSEEEVLLLKLNKSLTQFDRKEVLEIIKLKIELRKMEK</sequence>
<accession>A0ABT1YTX0</accession>
<proteinExistence type="predicted"/>
<evidence type="ECO:0000313" key="2">
    <source>
        <dbReference type="EMBL" id="MCR8636632.1"/>
    </source>
</evidence>
<dbReference type="InterPro" id="IPR001387">
    <property type="entry name" value="Cro/C1-type_HTH"/>
</dbReference>
<evidence type="ECO:0000259" key="1">
    <source>
        <dbReference type="PROSITE" id="PS50943"/>
    </source>
</evidence>
<dbReference type="EMBL" id="JANQBD010000049">
    <property type="protein sequence ID" value="MCR8636632.1"/>
    <property type="molecule type" value="Genomic_DNA"/>
</dbReference>
<reference evidence="2 3" key="1">
    <citation type="submission" date="2022-08" db="EMBL/GenBank/DDBJ databases">
        <title>Paenibacillus endoradicis sp. nov., Paenibacillus radicibacter sp. nov and Paenibacillus pararadicis sp. nov., three cold-adapted plant growth-promoting bacteria isolated from root of Larix gmelinii in Great Khingan.</title>
        <authorList>
            <person name="Xue H."/>
        </authorList>
    </citation>
    <scope>NUCLEOTIDE SEQUENCE [LARGE SCALE GENOMIC DNA]</scope>
    <source>
        <strain evidence="2 3">N5-1-1-5</strain>
    </source>
</reference>
<organism evidence="2 3">
    <name type="scientific">Paenibacillus radicis</name>
    <name type="common">ex Xue et al. 2023</name>
    <dbReference type="NCBI Taxonomy" id="2972489"/>
    <lineage>
        <taxon>Bacteria</taxon>
        <taxon>Bacillati</taxon>
        <taxon>Bacillota</taxon>
        <taxon>Bacilli</taxon>
        <taxon>Bacillales</taxon>
        <taxon>Paenibacillaceae</taxon>
        <taxon>Paenibacillus</taxon>
    </lineage>
</organism>
<dbReference type="Proteomes" id="UP001300012">
    <property type="component" value="Unassembled WGS sequence"/>
</dbReference>
<feature type="domain" description="HTH cro/C1-type" evidence="1">
    <location>
        <begin position="8"/>
        <end position="29"/>
    </location>
</feature>
<keyword evidence="3" id="KW-1185">Reference proteome</keyword>